<keyword evidence="3" id="KW-1185">Reference proteome</keyword>
<sequence>MLTRRNLVLAALAVPLASRVMAERAEAMKPRDLYEKGGAFTERARALDGQRVRFEGFMAPPLKADAAFFVMTQRPMAVCPFCESEAEWPDDILAVYIRRRLDVHPFNVRIEATGRLELGRFVDPETGFLSMVRVVDATYG</sequence>
<feature type="chain" id="PRO_5032981744" evidence="1">
    <location>
        <begin position="23"/>
        <end position="140"/>
    </location>
</feature>
<reference evidence="2 3" key="1">
    <citation type="submission" date="2019-10" db="EMBL/GenBank/DDBJ databases">
        <title>Pseudopuniceibacterium sp. HQ09 islated from Antarctica.</title>
        <authorList>
            <person name="Liao L."/>
            <person name="Su S."/>
            <person name="Chen B."/>
            <person name="Yu Y."/>
        </authorList>
    </citation>
    <scope>NUCLEOTIDE SEQUENCE [LARGE SCALE GENOMIC DNA]</scope>
    <source>
        <strain evidence="2 3">HQ09</strain>
    </source>
</reference>
<protein>
    <submittedName>
        <fullName evidence="2">Uncharacterized protein</fullName>
    </submittedName>
</protein>
<evidence type="ECO:0000313" key="3">
    <source>
        <dbReference type="Proteomes" id="UP000594118"/>
    </source>
</evidence>
<dbReference type="EMBL" id="CP045201">
    <property type="protein sequence ID" value="QOL80945.1"/>
    <property type="molecule type" value="Genomic_DNA"/>
</dbReference>
<dbReference type="Proteomes" id="UP000594118">
    <property type="component" value="Chromosome"/>
</dbReference>
<dbReference type="AlphaFoldDB" id="A0A7L9WKL4"/>
<dbReference type="RefSeq" id="WP_193083261.1">
    <property type="nucleotide sequence ID" value="NZ_CP045201.1"/>
</dbReference>
<gene>
    <name evidence="2" type="ORF">F3W81_09035</name>
</gene>
<proteinExistence type="predicted"/>
<dbReference type="KEGG" id="pshq:F3W81_09035"/>
<name>A0A7L9WKL4_9RHOB</name>
<accession>A0A7L9WKL4</accession>
<feature type="signal peptide" evidence="1">
    <location>
        <begin position="1"/>
        <end position="22"/>
    </location>
</feature>
<evidence type="ECO:0000313" key="2">
    <source>
        <dbReference type="EMBL" id="QOL80945.1"/>
    </source>
</evidence>
<keyword evidence="1" id="KW-0732">Signal</keyword>
<evidence type="ECO:0000256" key="1">
    <source>
        <dbReference type="SAM" id="SignalP"/>
    </source>
</evidence>
<organism evidence="2 3">
    <name type="scientific">Pseudooceanicola spongiae</name>
    <dbReference type="NCBI Taxonomy" id="2613965"/>
    <lineage>
        <taxon>Bacteria</taxon>
        <taxon>Pseudomonadati</taxon>
        <taxon>Pseudomonadota</taxon>
        <taxon>Alphaproteobacteria</taxon>
        <taxon>Rhodobacterales</taxon>
        <taxon>Paracoccaceae</taxon>
        <taxon>Pseudooceanicola</taxon>
    </lineage>
</organism>